<dbReference type="InterPro" id="IPR043038">
    <property type="entry name" value="VbhA_sf"/>
</dbReference>
<dbReference type="InterPro" id="IPR041535">
    <property type="entry name" value="VbhA"/>
</dbReference>
<organism evidence="3 4">
    <name type="scientific">Streptomyces hundungensis</name>
    <dbReference type="NCBI Taxonomy" id="1077946"/>
    <lineage>
        <taxon>Bacteria</taxon>
        <taxon>Bacillati</taxon>
        <taxon>Actinomycetota</taxon>
        <taxon>Actinomycetes</taxon>
        <taxon>Kitasatosporales</taxon>
        <taxon>Streptomycetaceae</taxon>
        <taxon>Streptomyces</taxon>
    </lineage>
</organism>
<evidence type="ECO:0000313" key="3">
    <source>
        <dbReference type="EMBL" id="AYG82772.1"/>
    </source>
</evidence>
<keyword evidence="4" id="KW-1185">Reference proteome</keyword>
<feature type="domain" description="Antitoxin VbhA" evidence="2">
    <location>
        <begin position="61"/>
        <end position="107"/>
    </location>
</feature>
<dbReference type="InterPro" id="IPR033788">
    <property type="entry name" value="VbhA-like"/>
</dbReference>
<protein>
    <recommendedName>
        <fullName evidence="2">Antitoxin VbhA domain-containing protein</fullName>
    </recommendedName>
</protein>
<dbReference type="KEGG" id="shun:DWB77_04959"/>
<dbReference type="Proteomes" id="UP000271554">
    <property type="component" value="Chromosome"/>
</dbReference>
<gene>
    <name evidence="3" type="ORF">DWB77_04959</name>
</gene>
<dbReference type="OrthoDB" id="9803128at2"/>
<dbReference type="InterPro" id="IPR036165">
    <property type="entry name" value="YefM-like_sf"/>
</dbReference>
<evidence type="ECO:0000259" key="2">
    <source>
        <dbReference type="Pfam" id="PF18495"/>
    </source>
</evidence>
<sequence length="119" mass="12203">MEKIPDVVTVSDARVGLSRMLADLEHEGAAAEPVLIGAHRRPQGVLLSVAAFERLSGRTARQAAADSATGSLAAEGLTVTEAAGRDTEAYVSGQLSADELVARAVARHSTAPATARRAG</sequence>
<comment type="similarity">
    <text evidence="1">Belongs to the phD/YefM antitoxin family.</text>
</comment>
<reference evidence="3 4" key="1">
    <citation type="submission" date="2018-10" db="EMBL/GenBank/DDBJ databases">
        <title>Relationship between Morphology and Antimicrobial Activity in Streptomyces.</title>
        <authorList>
            <person name="Kang H.J."/>
            <person name="Kim S.B."/>
        </authorList>
    </citation>
    <scope>NUCLEOTIDE SEQUENCE [LARGE SCALE GENOMIC DNA]</scope>
    <source>
        <strain evidence="3 4">BH38</strain>
    </source>
</reference>
<dbReference type="Gene3D" id="1.10.8.1050">
    <property type="entry name" value="Antitoxin VbhA-like"/>
    <property type="match status" value="1"/>
</dbReference>
<name>A0A387HPA0_9ACTN</name>
<dbReference type="CDD" id="cd11586">
    <property type="entry name" value="VbhA_like"/>
    <property type="match status" value="1"/>
</dbReference>
<accession>A0A387HPA0</accession>
<dbReference type="RefSeq" id="WP_120723300.1">
    <property type="nucleotide sequence ID" value="NZ_CP032698.1"/>
</dbReference>
<dbReference type="AlphaFoldDB" id="A0A387HPA0"/>
<dbReference type="EMBL" id="CP032698">
    <property type="protein sequence ID" value="AYG82772.1"/>
    <property type="molecule type" value="Genomic_DNA"/>
</dbReference>
<evidence type="ECO:0000256" key="1">
    <source>
        <dbReference type="ARBA" id="ARBA00009981"/>
    </source>
</evidence>
<proteinExistence type="inferred from homology"/>
<dbReference type="Pfam" id="PF18495">
    <property type="entry name" value="VbhA"/>
    <property type="match status" value="1"/>
</dbReference>
<evidence type="ECO:0000313" key="4">
    <source>
        <dbReference type="Proteomes" id="UP000271554"/>
    </source>
</evidence>
<dbReference type="SUPFAM" id="SSF143120">
    <property type="entry name" value="YefM-like"/>
    <property type="match status" value="1"/>
</dbReference>